<evidence type="ECO:0000313" key="6">
    <source>
        <dbReference type="Proteomes" id="UP000823865"/>
    </source>
</evidence>
<dbReference type="PANTHER" id="PTHR38445">
    <property type="entry name" value="HTH-TYPE TRANSCRIPTIONAL REPRESSOR YTRA"/>
    <property type="match status" value="1"/>
</dbReference>
<dbReference type="SUPFAM" id="SSF46785">
    <property type="entry name" value="Winged helix' DNA-binding domain"/>
    <property type="match status" value="1"/>
</dbReference>
<keyword evidence="1" id="KW-0805">Transcription regulation</keyword>
<dbReference type="InterPro" id="IPR036388">
    <property type="entry name" value="WH-like_DNA-bd_sf"/>
</dbReference>
<evidence type="ECO:0000256" key="1">
    <source>
        <dbReference type="ARBA" id="ARBA00023015"/>
    </source>
</evidence>
<protein>
    <submittedName>
        <fullName evidence="5">GntR family transcriptional regulator</fullName>
    </submittedName>
</protein>
<dbReference type="InterPro" id="IPR036390">
    <property type="entry name" value="WH_DNA-bd_sf"/>
</dbReference>
<dbReference type="AlphaFoldDB" id="A0A9E2L6T8"/>
<dbReference type="PANTHER" id="PTHR38445:SF10">
    <property type="entry name" value="GNTR-FAMILY TRANSCRIPTIONAL REGULATOR"/>
    <property type="match status" value="1"/>
</dbReference>
<dbReference type="PROSITE" id="PS50949">
    <property type="entry name" value="HTH_GNTR"/>
    <property type="match status" value="1"/>
</dbReference>
<feature type="domain" description="HTH gntR-type" evidence="4">
    <location>
        <begin position="7"/>
        <end position="75"/>
    </location>
</feature>
<dbReference type="Gene3D" id="1.10.10.10">
    <property type="entry name" value="Winged helix-like DNA-binding domain superfamily/Winged helix DNA-binding domain"/>
    <property type="match status" value="1"/>
</dbReference>
<dbReference type="Gene3D" id="1.10.287.100">
    <property type="match status" value="1"/>
</dbReference>
<accession>A0A9E2L6T8</accession>
<keyword evidence="2" id="KW-0238">DNA-binding</keyword>
<evidence type="ECO:0000256" key="2">
    <source>
        <dbReference type="ARBA" id="ARBA00023125"/>
    </source>
</evidence>
<reference evidence="5" key="2">
    <citation type="submission" date="2021-04" db="EMBL/GenBank/DDBJ databases">
        <authorList>
            <person name="Gilroy R."/>
        </authorList>
    </citation>
    <scope>NUCLEOTIDE SEQUENCE</scope>
    <source>
        <strain evidence="5">G3-2149</strain>
    </source>
</reference>
<organism evidence="5 6">
    <name type="scientific">Candidatus Paraprevotella stercoravium</name>
    <dbReference type="NCBI Taxonomy" id="2838725"/>
    <lineage>
        <taxon>Bacteria</taxon>
        <taxon>Pseudomonadati</taxon>
        <taxon>Bacteroidota</taxon>
        <taxon>Bacteroidia</taxon>
        <taxon>Bacteroidales</taxon>
        <taxon>Prevotellaceae</taxon>
        <taxon>Paraprevotella</taxon>
    </lineage>
</organism>
<gene>
    <name evidence="5" type="ORF">H9789_09240</name>
</gene>
<evidence type="ECO:0000256" key="3">
    <source>
        <dbReference type="ARBA" id="ARBA00023163"/>
    </source>
</evidence>
<dbReference type="SMART" id="SM00345">
    <property type="entry name" value="HTH_GNTR"/>
    <property type="match status" value="1"/>
</dbReference>
<dbReference type="GO" id="GO:0003677">
    <property type="term" value="F:DNA binding"/>
    <property type="evidence" value="ECO:0007669"/>
    <property type="project" value="UniProtKB-KW"/>
</dbReference>
<dbReference type="Pfam" id="PF00392">
    <property type="entry name" value="GntR"/>
    <property type="match status" value="1"/>
</dbReference>
<reference evidence="5" key="1">
    <citation type="journal article" date="2021" name="PeerJ">
        <title>Extensive microbial diversity within the chicken gut microbiome revealed by metagenomics and culture.</title>
        <authorList>
            <person name="Gilroy R."/>
            <person name="Ravi A."/>
            <person name="Getino M."/>
            <person name="Pursley I."/>
            <person name="Horton D.L."/>
            <person name="Alikhan N.F."/>
            <person name="Baker D."/>
            <person name="Gharbi K."/>
            <person name="Hall N."/>
            <person name="Watson M."/>
            <person name="Adriaenssens E.M."/>
            <person name="Foster-Nyarko E."/>
            <person name="Jarju S."/>
            <person name="Secka A."/>
            <person name="Antonio M."/>
            <person name="Oren A."/>
            <person name="Chaudhuri R.R."/>
            <person name="La Ragione R."/>
            <person name="Hildebrand F."/>
            <person name="Pallen M.J."/>
        </authorList>
    </citation>
    <scope>NUCLEOTIDE SEQUENCE</scope>
    <source>
        <strain evidence="5">G3-2149</strain>
    </source>
</reference>
<evidence type="ECO:0000313" key="5">
    <source>
        <dbReference type="EMBL" id="MBU3853975.1"/>
    </source>
</evidence>
<keyword evidence="3" id="KW-0804">Transcription</keyword>
<sequence>MMFKEGKPIYWQIADRIGDDILSGKYQEEERIPSVREFAALMEVNANTTMRAYEFLQNRNIIYMKRGIGYFVSSGARELVLDYRKNTFIGEELNSFFHEIYTLGIPIEEIVSLYKDYVQTVEATKKSCEENGMSF</sequence>
<dbReference type="CDD" id="cd07377">
    <property type="entry name" value="WHTH_GntR"/>
    <property type="match status" value="1"/>
</dbReference>
<name>A0A9E2L6T8_9BACT</name>
<dbReference type="EMBL" id="JAHLFU010000195">
    <property type="protein sequence ID" value="MBU3853975.1"/>
    <property type="molecule type" value="Genomic_DNA"/>
</dbReference>
<dbReference type="GO" id="GO:0003700">
    <property type="term" value="F:DNA-binding transcription factor activity"/>
    <property type="evidence" value="ECO:0007669"/>
    <property type="project" value="InterPro"/>
</dbReference>
<evidence type="ECO:0000259" key="4">
    <source>
        <dbReference type="PROSITE" id="PS50949"/>
    </source>
</evidence>
<proteinExistence type="predicted"/>
<comment type="caution">
    <text evidence="5">The sequence shown here is derived from an EMBL/GenBank/DDBJ whole genome shotgun (WGS) entry which is preliminary data.</text>
</comment>
<dbReference type="Proteomes" id="UP000823865">
    <property type="component" value="Unassembled WGS sequence"/>
</dbReference>
<dbReference type="InterPro" id="IPR000524">
    <property type="entry name" value="Tscrpt_reg_HTH_GntR"/>
</dbReference>